<accession>A0A250KSF4</accession>
<dbReference type="EMBL" id="AP017928">
    <property type="protein sequence ID" value="BBA32709.1"/>
    <property type="molecule type" value="Genomic_DNA"/>
</dbReference>
<evidence type="ECO:0000313" key="1">
    <source>
        <dbReference type="EMBL" id="BBA32709.1"/>
    </source>
</evidence>
<dbReference type="PANTHER" id="PTHR37310:SF1">
    <property type="entry name" value="CYTOPLASMIC PROTEIN"/>
    <property type="match status" value="1"/>
</dbReference>
<reference evidence="1 2" key="1">
    <citation type="submission" date="2016-12" db="EMBL/GenBank/DDBJ databases">
        <title>Genome sequencing of Methylocaldum marinum.</title>
        <authorList>
            <person name="Takeuchi M."/>
            <person name="Kamagata Y."/>
            <person name="Hiraoka S."/>
            <person name="Oshima K."/>
            <person name="Hattori M."/>
            <person name="Iwasaki W."/>
        </authorList>
    </citation>
    <scope>NUCLEOTIDE SEQUENCE [LARGE SCALE GENOMIC DNA]</scope>
    <source>
        <strain evidence="1 2">S8</strain>
    </source>
</reference>
<dbReference type="OrthoDB" id="5396211at2"/>
<dbReference type="Proteomes" id="UP000266313">
    <property type="component" value="Chromosome"/>
</dbReference>
<sequence length="139" mass="15135">MNAIQEMLKAHPHPAVMGRGVDMGLLSQTASELFDCAQACTACADACVGEDQVQNLKRCIRMCMDCADICVATGRLVSRETESDMRMMRSQLQACAAACGICAEECERHASRHEHCRICGESCRRCEQACNKLAGAITM</sequence>
<evidence type="ECO:0000313" key="2">
    <source>
        <dbReference type="Proteomes" id="UP000266313"/>
    </source>
</evidence>
<proteinExistence type="predicted"/>
<dbReference type="KEGG" id="mmai:sS8_0744"/>
<organism evidence="1 2">
    <name type="scientific">Methylocaldum marinum</name>
    <dbReference type="NCBI Taxonomy" id="1432792"/>
    <lineage>
        <taxon>Bacteria</taxon>
        <taxon>Pseudomonadati</taxon>
        <taxon>Pseudomonadota</taxon>
        <taxon>Gammaproteobacteria</taxon>
        <taxon>Methylococcales</taxon>
        <taxon>Methylococcaceae</taxon>
        <taxon>Methylocaldum</taxon>
    </lineage>
</organism>
<dbReference type="CDD" id="cd08026">
    <property type="entry name" value="DUF326"/>
    <property type="match status" value="1"/>
</dbReference>
<dbReference type="Pfam" id="PF03860">
    <property type="entry name" value="Csp"/>
    <property type="match status" value="1"/>
</dbReference>
<protein>
    <recommendedName>
        <fullName evidence="3">Ferredoxin</fullName>
    </recommendedName>
</protein>
<dbReference type="RefSeq" id="WP_119628450.1">
    <property type="nucleotide sequence ID" value="NZ_AP017928.1"/>
</dbReference>
<dbReference type="InterPro" id="IPR005560">
    <property type="entry name" value="Csp_YhjQ"/>
</dbReference>
<dbReference type="PANTHER" id="PTHR37310">
    <property type="entry name" value="CYTOPLASMIC PROTEIN-RELATED"/>
    <property type="match status" value="1"/>
</dbReference>
<evidence type="ECO:0008006" key="3">
    <source>
        <dbReference type="Google" id="ProtNLM"/>
    </source>
</evidence>
<gene>
    <name evidence="1" type="ORF">sS8_0744</name>
</gene>
<dbReference type="InterPro" id="IPR044543">
    <property type="entry name" value="YHJQ-like"/>
</dbReference>
<dbReference type="AlphaFoldDB" id="A0A250KSF4"/>
<keyword evidence="2" id="KW-1185">Reference proteome</keyword>
<dbReference type="Gene3D" id="1.20.1270.360">
    <property type="match status" value="1"/>
</dbReference>
<name>A0A250KSF4_9GAMM</name>